<dbReference type="EMBL" id="PRDK01000008">
    <property type="protein sequence ID" value="MBE8714801.1"/>
    <property type="molecule type" value="Genomic_DNA"/>
</dbReference>
<evidence type="ECO:0008006" key="3">
    <source>
        <dbReference type="Google" id="ProtNLM"/>
    </source>
</evidence>
<sequence length="414" mass="48629">MINLQYKILSLYLFFFIGSAYGQNSLETDSLIVNSPDYKEVRIDPDYVEEVLESKITDSIKYIFLETTKESEFTSITQLAVTDSHYIIFDRKLQTIYFFTKDGRYFHKLTKQNKNNPDSFTYAVGFVLDYDSEVLSVDDIHSESTYEFNLEGKFIHKIKREIYPISDYSYFENLKLVYYNFNSHQSANQYTSNPSSRKTSRLEPNLVIYHNNGEVFQQHLWFNPDNVDPDEFYTFRNFYVSNRNEVLFSRSLDNTIYSYNSNLKLQRLIKIILPIQNSMPEDFLTNALYDNKRREYQRTNSNISNKIDNVFKINYWVTASLTRRKHVLVNLGTGDLFDIDGIISNDLGLTLQGNYTAFHGVDNNAFIVSIPFLTLKYKYDQLSKQEKSRVDASLKNVAIKPYQNPILKLLYVKN</sequence>
<dbReference type="Proteomes" id="UP000616201">
    <property type="component" value="Unassembled WGS sequence"/>
</dbReference>
<keyword evidence="2" id="KW-1185">Reference proteome</keyword>
<proteinExistence type="predicted"/>
<organism evidence="1 2">
    <name type="scientific">Sphingobacterium hungaricum</name>
    <dbReference type="NCBI Taxonomy" id="2082723"/>
    <lineage>
        <taxon>Bacteria</taxon>
        <taxon>Pseudomonadati</taxon>
        <taxon>Bacteroidota</taxon>
        <taxon>Sphingobacteriia</taxon>
        <taxon>Sphingobacteriales</taxon>
        <taxon>Sphingobacteriaceae</taxon>
        <taxon>Sphingobacterium</taxon>
    </lineage>
</organism>
<reference evidence="1" key="1">
    <citation type="submission" date="2018-02" db="EMBL/GenBank/DDBJ databases">
        <authorList>
            <person name="Vasarhelyi B.M."/>
            <person name="Deshmukh S."/>
            <person name="Balint B."/>
            <person name="Kukolya J."/>
        </authorList>
    </citation>
    <scope>NUCLEOTIDE SEQUENCE</scope>
    <source>
        <strain evidence="1">KB22</strain>
    </source>
</reference>
<dbReference type="Pfam" id="PF17170">
    <property type="entry name" value="DUF5128"/>
    <property type="match status" value="1"/>
</dbReference>
<dbReference type="RefSeq" id="WP_196936663.1">
    <property type="nucleotide sequence ID" value="NZ_MU158698.1"/>
</dbReference>
<evidence type="ECO:0000313" key="2">
    <source>
        <dbReference type="Proteomes" id="UP000616201"/>
    </source>
</evidence>
<evidence type="ECO:0000313" key="1">
    <source>
        <dbReference type="EMBL" id="MBE8714801.1"/>
    </source>
</evidence>
<gene>
    <name evidence="1" type="ORF">C4F49_14035</name>
</gene>
<accession>A0A928V0N4</accession>
<dbReference type="AlphaFoldDB" id="A0A928V0N4"/>
<name>A0A928V0N4_9SPHI</name>
<dbReference type="SUPFAM" id="SSF101898">
    <property type="entry name" value="NHL repeat"/>
    <property type="match status" value="1"/>
</dbReference>
<protein>
    <recommendedName>
        <fullName evidence="3">6-bladed beta-propeller protein</fullName>
    </recommendedName>
</protein>
<comment type="caution">
    <text evidence="1">The sequence shown here is derived from an EMBL/GenBank/DDBJ whole genome shotgun (WGS) entry which is preliminary data.</text>
</comment>